<dbReference type="WBParaSite" id="ACRNAN_scaffold784.g24253.t1">
    <property type="protein sequence ID" value="ACRNAN_scaffold784.g24253.t1"/>
    <property type="gene ID" value="ACRNAN_scaffold784.g24253"/>
</dbReference>
<dbReference type="InterPro" id="IPR029058">
    <property type="entry name" value="AB_hydrolase_fold"/>
</dbReference>
<sequence length="494" mass="55293">MPVSNELDDPIVETTLGKLQGFTIDLENKEQASIFLNIPYAKPPVEELRFEKPQPPEPWDGIKEAKIYGPACFPHVIDSISTRGGVVLNFSEDCLILNVYAPHKTSNTEGYPVLFWIHGGSFSIGGASQTGYIAVSNNFVTKGIIVVSVQFRLGPLGWLSTGDDVLPGNLGYWDVTAALKFAHENIKYFGGNPNKIFVWGISSGGVMASGLVLSPHSRNYITGTIEISGFLLAASGSNEAVVEITKELAYALGCGNDDSMKIKECLKSKSIEEILEAVKVIKPARKGIHKSKFQPRVDGDFFPEDYIELIKKAPKKPSMMGFAEMESLSFTLLINQPTIAELYIPPEDYKTFGEESLKQFIREFVAPERVFGEKAQEVQEKLIEFYGNRGKPENPGYAFYLDRYTQICSHTKYIIPSIWLAQERLKHNWPVFLYQNEHYNEQSIADFVPIRDAFHGSENSFLHALSRGNMKFTEEDRNFQKVLVDSIANFVKTG</sequence>
<dbReference type="Gene3D" id="3.40.50.1820">
    <property type="entry name" value="alpha/beta hydrolase"/>
    <property type="match status" value="1"/>
</dbReference>
<evidence type="ECO:0000313" key="7">
    <source>
        <dbReference type="WBParaSite" id="ACRNAN_scaffold784.g24253.t1"/>
    </source>
</evidence>
<evidence type="ECO:0000256" key="1">
    <source>
        <dbReference type="ARBA" id="ARBA00005964"/>
    </source>
</evidence>
<dbReference type="Pfam" id="PF00135">
    <property type="entry name" value="COesterase"/>
    <property type="match status" value="1"/>
</dbReference>
<evidence type="ECO:0000256" key="3">
    <source>
        <dbReference type="ARBA" id="ARBA00022801"/>
    </source>
</evidence>
<keyword evidence="3 4" id="KW-0378">Hydrolase</keyword>
<feature type="domain" description="Carboxylesterase type B" evidence="5">
    <location>
        <begin position="8"/>
        <end position="494"/>
    </location>
</feature>
<dbReference type="InterPro" id="IPR019826">
    <property type="entry name" value="Carboxylesterase_B_AS"/>
</dbReference>
<accession>A0A914EF81</accession>
<dbReference type="PANTHER" id="PTHR44590:SF3">
    <property type="entry name" value="CARBOXYLESTERASE TYPE B DOMAIN-CONTAINING PROTEIN"/>
    <property type="match status" value="1"/>
</dbReference>
<dbReference type="PANTHER" id="PTHR44590">
    <property type="entry name" value="CARBOXYLIC ESTER HYDROLASE-RELATED"/>
    <property type="match status" value="1"/>
</dbReference>
<evidence type="ECO:0000259" key="5">
    <source>
        <dbReference type="Pfam" id="PF00135"/>
    </source>
</evidence>
<dbReference type="Proteomes" id="UP000887540">
    <property type="component" value="Unplaced"/>
</dbReference>
<dbReference type="PROSITE" id="PS00122">
    <property type="entry name" value="CARBOXYLESTERASE_B_1"/>
    <property type="match status" value="1"/>
</dbReference>
<dbReference type="EC" id="3.1.1.-" evidence="4"/>
<comment type="similarity">
    <text evidence="1 4">Belongs to the type-B carboxylesterase/lipase family.</text>
</comment>
<evidence type="ECO:0000256" key="2">
    <source>
        <dbReference type="ARBA" id="ARBA00022487"/>
    </source>
</evidence>
<name>A0A914EF81_9BILA</name>
<dbReference type="SUPFAM" id="SSF53474">
    <property type="entry name" value="alpha/beta-Hydrolases"/>
    <property type="match status" value="1"/>
</dbReference>
<organism evidence="6 7">
    <name type="scientific">Acrobeloides nanus</name>
    <dbReference type="NCBI Taxonomy" id="290746"/>
    <lineage>
        <taxon>Eukaryota</taxon>
        <taxon>Metazoa</taxon>
        <taxon>Ecdysozoa</taxon>
        <taxon>Nematoda</taxon>
        <taxon>Chromadorea</taxon>
        <taxon>Rhabditida</taxon>
        <taxon>Tylenchina</taxon>
        <taxon>Cephalobomorpha</taxon>
        <taxon>Cephaloboidea</taxon>
        <taxon>Cephalobidae</taxon>
        <taxon>Acrobeloides</taxon>
    </lineage>
</organism>
<proteinExistence type="inferred from homology"/>
<dbReference type="GO" id="GO:0052689">
    <property type="term" value="F:carboxylic ester hydrolase activity"/>
    <property type="evidence" value="ECO:0007669"/>
    <property type="project" value="UniProtKB-KW"/>
</dbReference>
<evidence type="ECO:0000256" key="4">
    <source>
        <dbReference type="RuleBase" id="RU361235"/>
    </source>
</evidence>
<protein>
    <recommendedName>
        <fullName evidence="4">Carboxylic ester hydrolase</fullName>
        <ecNumber evidence="4">3.1.1.-</ecNumber>
    </recommendedName>
</protein>
<dbReference type="InterPro" id="IPR002018">
    <property type="entry name" value="CarbesteraseB"/>
</dbReference>
<reference evidence="7" key="1">
    <citation type="submission" date="2022-11" db="UniProtKB">
        <authorList>
            <consortium name="WormBaseParasite"/>
        </authorList>
    </citation>
    <scope>IDENTIFICATION</scope>
</reference>
<dbReference type="AlphaFoldDB" id="A0A914EF81"/>
<evidence type="ECO:0000313" key="6">
    <source>
        <dbReference type="Proteomes" id="UP000887540"/>
    </source>
</evidence>
<keyword evidence="6" id="KW-1185">Reference proteome</keyword>
<keyword evidence="2" id="KW-0719">Serine esterase</keyword>